<organism evidence="2 3">
    <name type="scientific">Eumeta variegata</name>
    <name type="common">Bagworm moth</name>
    <name type="synonym">Eumeta japonica</name>
    <dbReference type="NCBI Taxonomy" id="151549"/>
    <lineage>
        <taxon>Eukaryota</taxon>
        <taxon>Metazoa</taxon>
        <taxon>Ecdysozoa</taxon>
        <taxon>Arthropoda</taxon>
        <taxon>Hexapoda</taxon>
        <taxon>Insecta</taxon>
        <taxon>Pterygota</taxon>
        <taxon>Neoptera</taxon>
        <taxon>Endopterygota</taxon>
        <taxon>Lepidoptera</taxon>
        <taxon>Glossata</taxon>
        <taxon>Ditrysia</taxon>
        <taxon>Tineoidea</taxon>
        <taxon>Psychidae</taxon>
        <taxon>Oiketicinae</taxon>
        <taxon>Eumeta</taxon>
    </lineage>
</organism>
<sequence length="126" mass="13061">MPTYRDGVPGGDDGAREGRRRGRRPPAAATGRLARPAHTNTALHTTSTALRHAVSALAQSFRNSSLTRSCRFAGHALATLQHNKNVRVRGPRVTGAPTPAAPPRLRTARGRAAAGAATPSRGAASA</sequence>
<dbReference type="EMBL" id="BGZK01000886">
    <property type="protein sequence ID" value="GBP64073.1"/>
    <property type="molecule type" value="Genomic_DNA"/>
</dbReference>
<evidence type="ECO:0000313" key="3">
    <source>
        <dbReference type="Proteomes" id="UP000299102"/>
    </source>
</evidence>
<protein>
    <submittedName>
        <fullName evidence="2">Uncharacterized protein</fullName>
    </submittedName>
</protein>
<feature type="region of interest" description="Disordered" evidence="1">
    <location>
        <begin position="89"/>
        <end position="126"/>
    </location>
</feature>
<keyword evidence="3" id="KW-1185">Reference proteome</keyword>
<reference evidence="2 3" key="1">
    <citation type="journal article" date="2019" name="Commun. Biol.">
        <title>The bagworm genome reveals a unique fibroin gene that provides high tensile strength.</title>
        <authorList>
            <person name="Kono N."/>
            <person name="Nakamura H."/>
            <person name="Ohtoshi R."/>
            <person name="Tomita M."/>
            <person name="Numata K."/>
            <person name="Arakawa K."/>
        </authorList>
    </citation>
    <scope>NUCLEOTIDE SEQUENCE [LARGE SCALE GENOMIC DNA]</scope>
</reference>
<feature type="compositionally biased region" description="Low complexity" evidence="1">
    <location>
        <begin position="25"/>
        <end position="37"/>
    </location>
</feature>
<evidence type="ECO:0000256" key="1">
    <source>
        <dbReference type="SAM" id="MobiDB-lite"/>
    </source>
</evidence>
<accession>A0A4C1XLR2</accession>
<dbReference type="AlphaFoldDB" id="A0A4C1XLR2"/>
<proteinExistence type="predicted"/>
<name>A0A4C1XLR2_EUMVA</name>
<dbReference type="Proteomes" id="UP000299102">
    <property type="component" value="Unassembled WGS sequence"/>
</dbReference>
<feature type="compositionally biased region" description="Low complexity" evidence="1">
    <location>
        <begin position="110"/>
        <end position="126"/>
    </location>
</feature>
<gene>
    <name evidence="2" type="ORF">EVAR_44157_1</name>
</gene>
<comment type="caution">
    <text evidence="2">The sequence shown here is derived from an EMBL/GenBank/DDBJ whole genome shotgun (WGS) entry which is preliminary data.</text>
</comment>
<evidence type="ECO:0000313" key="2">
    <source>
        <dbReference type="EMBL" id="GBP64073.1"/>
    </source>
</evidence>
<feature type="region of interest" description="Disordered" evidence="1">
    <location>
        <begin position="1"/>
        <end position="40"/>
    </location>
</feature>